<dbReference type="AlphaFoldDB" id="N9BZ86"/>
<evidence type="ECO:0000313" key="5">
    <source>
        <dbReference type="EMBL" id="ENV78922.1"/>
    </source>
</evidence>
<protein>
    <recommendedName>
        <fullName evidence="4">HTH marR-type domain-containing protein</fullName>
    </recommendedName>
</protein>
<comment type="caution">
    <text evidence="5">The sequence shown here is derived from an EMBL/GenBank/DDBJ whole genome shotgun (WGS) entry which is preliminary data.</text>
</comment>
<dbReference type="SMART" id="SM00347">
    <property type="entry name" value="HTH_MARR"/>
    <property type="match status" value="1"/>
</dbReference>
<sequence length="158" mass="18664">MNHFFMSNKYSKFFPNHDEFNLDNFPYYWITQVYGLYVAKMDNSLKKYGLDNSRRRILLTAYLYPNASVSDLSEMTLIKISTTTKILIRLREENLIETMLCPDDNRVTRVKLTQQGEEMVKKINEMTVVLFEDSFKGLKPSDIDRLNDSLKIIKQNLE</sequence>
<dbReference type="PANTHER" id="PTHR42756">
    <property type="entry name" value="TRANSCRIPTIONAL REGULATOR, MARR"/>
    <property type="match status" value="1"/>
</dbReference>
<keyword evidence="2" id="KW-0238">DNA-binding</keyword>
<dbReference type="EMBL" id="APQC01000016">
    <property type="protein sequence ID" value="ENV78922.1"/>
    <property type="molecule type" value="Genomic_DNA"/>
</dbReference>
<keyword evidence="3" id="KW-0804">Transcription</keyword>
<evidence type="ECO:0000313" key="6">
    <source>
        <dbReference type="Proteomes" id="UP000013276"/>
    </source>
</evidence>
<dbReference type="GO" id="GO:0003700">
    <property type="term" value="F:DNA-binding transcription factor activity"/>
    <property type="evidence" value="ECO:0007669"/>
    <property type="project" value="InterPro"/>
</dbReference>
<dbReference type="Proteomes" id="UP000013276">
    <property type="component" value="Unassembled WGS sequence"/>
</dbReference>
<keyword evidence="1" id="KW-0805">Transcription regulation</keyword>
<gene>
    <name evidence="5" type="ORF">F942_02344</name>
</gene>
<dbReference type="GO" id="GO:0003677">
    <property type="term" value="F:DNA binding"/>
    <property type="evidence" value="ECO:0007669"/>
    <property type="project" value="UniProtKB-KW"/>
</dbReference>
<reference evidence="5 6" key="1">
    <citation type="submission" date="2013-02" db="EMBL/GenBank/DDBJ databases">
        <title>The Genome Sequence of Acinetobacter ursingii NIPH ANC_3649.</title>
        <authorList>
            <consortium name="The Broad Institute Genome Sequencing Platform"/>
            <consortium name="The Broad Institute Genome Sequencing Center for Infectious Disease"/>
            <person name="Cerqueira G."/>
            <person name="Feldgarden M."/>
            <person name="Courvalin P."/>
            <person name="Perichon B."/>
            <person name="Grillot-Courvalin C."/>
            <person name="Clermont D."/>
            <person name="Rocha E."/>
            <person name="Yoon E.-J."/>
            <person name="Nemec A."/>
            <person name="Walker B."/>
            <person name="Young S.K."/>
            <person name="Zeng Q."/>
            <person name="Gargeya S."/>
            <person name="Fitzgerald M."/>
            <person name="Haas B."/>
            <person name="Abouelleil A."/>
            <person name="Alvarado L."/>
            <person name="Arachchi H.M."/>
            <person name="Berlin A.M."/>
            <person name="Chapman S.B."/>
            <person name="Dewar J."/>
            <person name="Goldberg J."/>
            <person name="Griggs A."/>
            <person name="Gujja S."/>
            <person name="Hansen M."/>
            <person name="Howarth C."/>
            <person name="Imamovic A."/>
            <person name="Larimer J."/>
            <person name="McCowan C."/>
            <person name="Murphy C."/>
            <person name="Neiman D."/>
            <person name="Pearson M."/>
            <person name="Priest M."/>
            <person name="Roberts A."/>
            <person name="Saif S."/>
            <person name="Shea T."/>
            <person name="Sisk P."/>
            <person name="Sykes S."/>
            <person name="Wortman J."/>
            <person name="Nusbaum C."/>
            <person name="Birren B."/>
        </authorList>
    </citation>
    <scope>NUCLEOTIDE SEQUENCE [LARGE SCALE GENOMIC DNA]</scope>
    <source>
        <strain evidence="5 6">ANC 3649</strain>
    </source>
</reference>
<dbReference type="SUPFAM" id="SSF46785">
    <property type="entry name" value="Winged helix' DNA-binding domain"/>
    <property type="match status" value="1"/>
</dbReference>
<dbReference type="PROSITE" id="PS50995">
    <property type="entry name" value="HTH_MARR_2"/>
    <property type="match status" value="1"/>
</dbReference>
<accession>N9BZ86</accession>
<dbReference type="InterPro" id="IPR000835">
    <property type="entry name" value="HTH_MarR-typ"/>
</dbReference>
<feature type="domain" description="HTH marR-type" evidence="4">
    <location>
        <begin position="1"/>
        <end position="155"/>
    </location>
</feature>
<organism evidence="5 6">
    <name type="scientific">Acinetobacter ursingii ANC 3649</name>
    <dbReference type="NCBI Taxonomy" id="1257043"/>
    <lineage>
        <taxon>Bacteria</taxon>
        <taxon>Pseudomonadati</taxon>
        <taxon>Pseudomonadota</taxon>
        <taxon>Gammaproteobacteria</taxon>
        <taxon>Moraxellales</taxon>
        <taxon>Moraxellaceae</taxon>
        <taxon>Acinetobacter</taxon>
    </lineage>
</organism>
<dbReference type="PANTHER" id="PTHR42756:SF1">
    <property type="entry name" value="TRANSCRIPTIONAL REPRESSOR OF EMRAB OPERON"/>
    <property type="match status" value="1"/>
</dbReference>
<dbReference type="InterPro" id="IPR036388">
    <property type="entry name" value="WH-like_DNA-bd_sf"/>
</dbReference>
<dbReference type="InterPro" id="IPR036390">
    <property type="entry name" value="WH_DNA-bd_sf"/>
</dbReference>
<name>N9BZ86_9GAMM</name>
<proteinExistence type="predicted"/>
<dbReference type="HOGENOM" id="CLU_083287_18_6_6"/>
<evidence type="ECO:0000256" key="2">
    <source>
        <dbReference type="ARBA" id="ARBA00023125"/>
    </source>
</evidence>
<evidence type="ECO:0000256" key="1">
    <source>
        <dbReference type="ARBA" id="ARBA00023015"/>
    </source>
</evidence>
<evidence type="ECO:0000259" key="4">
    <source>
        <dbReference type="PROSITE" id="PS50995"/>
    </source>
</evidence>
<evidence type="ECO:0000256" key="3">
    <source>
        <dbReference type="ARBA" id="ARBA00023163"/>
    </source>
</evidence>
<dbReference type="Gene3D" id="1.10.10.10">
    <property type="entry name" value="Winged helix-like DNA-binding domain superfamily/Winged helix DNA-binding domain"/>
    <property type="match status" value="1"/>
</dbReference>
<keyword evidence="6" id="KW-1185">Reference proteome</keyword>
<dbReference type="Pfam" id="PF01047">
    <property type="entry name" value="MarR"/>
    <property type="match status" value="1"/>
</dbReference>
<dbReference type="PATRIC" id="fig|1257043.3.peg.2285"/>